<keyword evidence="4 7" id="KW-0812">Transmembrane</keyword>
<evidence type="ECO:0000256" key="5">
    <source>
        <dbReference type="ARBA" id="ARBA00022989"/>
    </source>
</evidence>
<dbReference type="PANTHER" id="PTHR23517">
    <property type="entry name" value="RESISTANCE PROTEIN MDTM, PUTATIVE-RELATED-RELATED"/>
    <property type="match status" value="1"/>
</dbReference>
<evidence type="ECO:0000313" key="10">
    <source>
        <dbReference type="Proteomes" id="UP000032578"/>
    </source>
</evidence>
<comment type="caution">
    <text evidence="9">The sequence shown here is derived from an EMBL/GenBank/DDBJ whole genome shotgun (WGS) entry which is preliminary data.</text>
</comment>
<evidence type="ECO:0000256" key="3">
    <source>
        <dbReference type="ARBA" id="ARBA00022475"/>
    </source>
</evidence>
<feature type="domain" description="Major facilitator superfamily (MFS) profile" evidence="8">
    <location>
        <begin position="18"/>
        <end position="397"/>
    </location>
</feature>
<evidence type="ECO:0000256" key="7">
    <source>
        <dbReference type="SAM" id="Phobius"/>
    </source>
</evidence>
<feature type="transmembrane region" description="Helical" evidence="7">
    <location>
        <begin position="343"/>
        <end position="362"/>
    </location>
</feature>
<evidence type="ECO:0000313" key="9">
    <source>
        <dbReference type="EMBL" id="KJD35610.1"/>
    </source>
</evidence>
<feature type="transmembrane region" description="Helical" evidence="7">
    <location>
        <begin position="145"/>
        <end position="166"/>
    </location>
</feature>
<dbReference type="Gene3D" id="1.20.1250.20">
    <property type="entry name" value="MFS general substrate transporter like domains"/>
    <property type="match status" value="1"/>
</dbReference>
<dbReference type="InterPro" id="IPR050171">
    <property type="entry name" value="MFS_Transporters"/>
</dbReference>
<dbReference type="STRING" id="1435349.PW52_07605"/>
<feature type="transmembrane region" description="Helical" evidence="7">
    <location>
        <begin position="283"/>
        <end position="302"/>
    </location>
</feature>
<evidence type="ECO:0000256" key="4">
    <source>
        <dbReference type="ARBA" id="ARBA00022692"/>
    </source>
</evidence>
<evidence type="ECO:0000259" key="8">
    <source>
        <dbReference type="PROSITE" id="PS50850"/>
    </source>
</evidence>
<dbReference type="OrthoDB" id="5379144at2"/>
<sequence>MKNLFNNYINTFKGLSREIWWLAFITLINRAGTMVIPFLSLYLKEDLNFTVADVGWVMSAFGLGSVAGSWLGGKLTDTLGYYKVMVRSLLSTGILFIVLQFLNTFASICFGIFVVMLVADTFRPAMFVALNAYSKPENKIRSLTLIRLAINLGFSAGPALGGLIITGLGYGGLFWVDGITCIAATLVLINVLHPKKAKILDEVKTENPVSAYSDKAFLIFLVAMMLFGIVFLQYFSTITIYYKDVHVLSEFEIGIILGLNGFLIFVFEMPLIKWLENSKYSKLSLMFFGAILTGLSLLILNLTTWSGVLIIGMLLMTFGEMIAFPFSNAFAVDRAKKGNQGEYMALYSISFSVAHIFGHNAGLQLAGTVGYNTTWYIITAIAAICAIILFSLNEKLKTDNKRKAWKIKKIS</sequence>
<gene>
    <name evidence="9" type="ORF">PW52_07605</name>
</gene>
<feature type="transmembrane region" description="Helical" evidence="7">
    <location>
        <begin position="374"/>
        <end position="393"/>
    </location>
</feature>
<dbReference type="InterPro" id="IPR011701">
    <property type="entry name" value="MFS"/>
</dbReference>
<dbReference type="GO" id="GO:0005886">
    <property type="term" value="C:plasma membrane"/>
    <property type="evidence" value="ECO:0007669"/>
    <property type="project" value="UniProtKB-SubCell"/>
</dbReference>
<protein>
    <submittedName>
        <fullName evidence="9">Major facilitator transporter</fullName>
    </submittedName>
</protein>
<feature type="transmembrane region" description="Helical" evidence="7">
    <location>
        <begin position="308"/>
        <end position="331"/>
    </location>
</feature>
<dbReference type="PANTHER" id="PTHR23517:SF2">
    <property type="entry name" value="MULTIDRUG RESISTANCE PROTEIN MDTH"/>
    <property type="match status" value="1"/>
</dbReference>
<feature type="transmembrane region" description="Helical" evidence="7">
    <location>
        <begin position="172"/>
        <end position="192"/>
    </location>
</feature>
<accession>A0A0D7W8Y6</accession>
<evidence type="ECO:0000256" key="1">
    <source>
        <dbReference type="ARBA" id="ARBA00004651"/>
    </source>
</evidence>
<feature type="transmembrane region" description="Helical" evidence="7">
    <location>
        <begin position="54"/>
        <end position="72"/>
    </location>
</feature>
<feature type="transmembrane region" description="Helical" evidence="7">
    <location>
        <begin position="253"/>
        <end position="271"/>
    </location>
</feature>
<organism evidence="9 10">
    <name type="scientific">Neotamlana sedimentorum</name>
    <dbReference type="NCBI Taxonomy" id="1435349"/>
    <lineage>
        <taxon>Bacteria</taxon>
        <taxon>Pseudomonadati</taxon>
        <taxon>Bacteroidota</taxon>
        <taxon>Flavobacteriia</taxon>
        <taxon>Flavobacteriales</taxon>
        <taxon>Flavobacteriaceae</taxon>
        <taxon>Neotamlana</taxon>
    </lineage>
</organism>
<feature type="transmembrane region" description="Helical" evidence="7">
    <location>
        <begin position="217"/>
        <end position="241"/>
    </location>
</feature>
<keyword evidence="10" id="KW-1185">Reference proteome</keyword>
<dbReference type="Pfam" id="PF07690">
    <property type="entry name" value="MFS_1"/>
    <property type="match status" value="1"/>
</dbReference>
<dbReference type="PATRIC" id="fig|1435349.4.peg.2501"/>
<dbReference type="GO" id="GO:0022857">
    <property type="term" value="F:transmembrane transporter activity"/>
    <property type="evidence" value="ECO:0007669"/>
    <property type="project" value="InterPro"/>
</dbReference>
<keyword evidence="5 7" id="KW-1133">Transmembrane helix</keyword>
<name>A0A0D7W8Y6_9FLAO</name>
<proteinExistence type="predicted"/>
<comment type="subcellular location">
    <subcellularLocation>
        <location evidence="1">Cell membrane</location>
        <topology evidence="1">Multi-pass membrane protein</topology>
    </subcellularLocation>
</comment>
<feature type="transmembrane region" description="Helical" evidence="7">
    <location>
        <begin position="20"/>
        <end position="42"/>
    </location>
</feature>
<dbReference type="InterPro" id="IPR020846">
    <property type="entry name" value="MFS_dom"/>
</dbReference>
<dbReference type="Proteomes" id="UP000032578">
    <property type="component" value="Unassembled WGS sequence"/>
</dbReference>
<dbReference type="AlphaFoldDB" id="A0A0D7W8Y6"/>
<keyword evidence="3" id="KW-1003">Cell membrane</keyword>
<dbReference type="InterPro" id="IPR036259">
    <property type="entry name" value="MFS_trans_sf"/>
</dbReference>
<dbReference type="RefSeq" id="WP_044632343.1">
    <property type="nucleotide sequence ID" value="NZ_JTDW01000005.1"/>
</dbReference>
<keyword evidence="2" id="KW-0813">Transport</keyword>
<evidence type="ECO:0000256" key="2">
    <source>
        <dbReference type="ARBA" id="ARBA00022448"/>
    </source>
</evidence>
<dbReference type="EMBL" id="JTDW01000005">
    <property type="protein sequence ID" value="KJD35610.1"/>
    <property type="molecule type" value="Genomic_DNA"/>
</dbReference>
<dbReference type="SUPFAM" id="SSF103473">
    <property type="entry name" value="MFS general substrate transporter"/>
    <property type="match status" value="1"/>
</dbReference>
<evidence type="ECO:0000256" key="6">
    <source>
        <dbReference type="ARBA" id="ARBA00023136"/>
    </source>
</evidence>
<keyword evidence="6 7" id="KW-0472">Membrane</keyword>
<dbReference type="PROSITE" id="PS50850">
    <property type="entry name" value="MFS"/>
    <property type="match status" value="1"/>
</dbReference>
<reference evidence="9 10" key="1">
    <citation type="submission" date="2014-11" db="EMBL/GenBank/DDBJ databases">
        <title>Tamlana sedimentorum sp. nov., isolated from shallow sand sediments of the Sea of Japan.</title>
        <authorList>
            <person name="Romanenko L.A."/>
        </authorList>
    </citation>
    <scope>NUCLEOTIDE SEQUENCE [LARGE SCALE GENOMIC DNA]</scope>
    <source>
        <strain evidence="9 10">JCM 19808</strain>
    </source>
</reference>